<protein>
    <submittedName>
        <fullName evidence="2">Uncharacterized protein</fullName>
    </submittedName>
</protein>
<gene>
    <name evidence="2" type="ORF">ACFSCY_24690</name>
</gene>
<keyword evidence="3" id="KW-1185">Reference proteome</keyword>
<evidence type="ECO:0000313" key="3">
    <source>
        <dbReference type="Proteomes" id="UP001597145"/>
    </source>
</evidence>
<reference evidence="3" key="1">
    <citation type="journal article" date="2019" name="Int. J. Syst. Evol. Microbiol.">
        <title>The Global Catalogue of Microorganisms (GCM) 10K type strain sequencing project: providing services to taxonomists for standard genome sequencing and annotation.</title>
        <authorList>
            <consortium name="The Broad Institute Genomics Platform"/>
            <consortium name="The Broad Institute Genome Sequencing Center for Infectious Disease"/>
            <person name="Wu L."/>
            <person name="Ma J."/>
        </authorList>
    </citation>
    <scope>NUCLEOTIDE SEQUENCE [LARGE SCALE GENOMIC DNA]</scope>
    <source>
        <strain evidence="3">JCM 12165</strain>
    </source>
</reference>
<accession>A0ABW4FQH2</accession>
<sequence length="60" mass="6787">MRDPDSRWYDDEDYLRDLLAEALQPLGPCEEHVQVSNRGACRDTDTAADSEDHGPTSQTH</sequence>
<dbReference type="EMBL" id="JBHUCP010000019">
    <property type="protein sequence ID" value="MFD1532628.1"/>
    <property type="molecule type" value="Genomic_DNA"/>
</dbReference>
<feature type="region of interest" description="Disordered" evidence="1">
    <location>
        <begin position="30"/>
        <end position="60"/>
    </location>
</feature>
<comment type="caution">
    <text evidence="2">The sequence shown here is derived from an EMBL/GenBank/DDBJ whole genome shotgun (WGS) entry which is preliminary data.</text>
</comment>
<dbReference type="RefSeq" id="WP_343978114.1">
    <property type="nucleotide sequence ID" value="NZ_BAAAJG010000010.1"/>
</dbReference>
<name>A0ABW4FQH2_9PSEU</name>
<organism evidence="2 3">
    <name type="scientific">Pseudonocardia aurantiaca</name>
    <dbReference type="NCBI Taxonomy" id="75290"/>
    <lineage>
        <taxon>Bacteria</taxon>
        <taxon>Bacillati</taxon>
        <taxon>Actinomycetota</taxon>
        <taxon>Actinomycetes</taxon>
        <taxon>Pseudonocardiales</taxon>
        <taxon>Pseudonocardiaceae</taxon>
        <taxon>Pseudonocardia</taxon>
    </lineage>
</organism>
<evidence type="ECO:0000313" key="2">
    <source>
        <dbReference type="EMBL" id="MFD1532628.1"/>
    </source>
</evidence>
<dbReference type="Proteomes" id="UP001597145">
    <property type="component" value="Unassembled WGS sequence"/>
</dbReference>
<evidence type="ECO:0000256" key="1">
    <source>
        <dbReference type="SAM" id="MobiDB-lite"/>
    </source>
</evidence>
<proteinExistence type="predicted"/>
<feature type="compositionally biased region" description="Basic and acidic residues" evidence="1">
    <location>
        <begin position="40"/>
        <end position="54"/>
    </location>
</feature>